<dbReference type="KEGG" id="vg:9926121"/>
<dbReference type="EMBL" id="GU911519">
    <property type="protein sequence ID" value="ADG36196.1"/>
    <property type="molecule type" value="Genomic_DNA"/>
</dbReference>
<dbReference type="RefSeq" id="YP_004009848.1">
    <property type="nucleotide sequence ID" value="NC_014661.1"/>
</dbReference>
<accession>E5E4L2</accession>
<protein>
    <submittedName>
        <fullName evidence="1">Gp35 hinge connector of long tail fiber</fullName>
    </submittedName>
</protein>
<evidence type="ECO:0000313" key="1">
    <source>
        <dbReference type="EMBL" id="ADG36196.1"/>
    </source>
</evidence>
<proteinExistence type="predicted"/>
<dbReference type="OrthoDB" id="3762at10239"/>
<name>E5E4L2_9CAUD</name>
<organism evidence="1 2">
    <name type="scientific">Acinetobacter phage Acj61</name>
    <dbReference type="NCBI Taxonomy" id="760732"/>
    <lineage>
        <taxon>Viruses</taxon>
        <taxon>Duplodnaviria</taxon>
        <taxon>Heunggongvirae</taxon>
        <taxon>Uroviricota</taxon>
        <taxon>Caudoviricetes</taxon>
        <taxon>Pantevenvirales</taxon>
        <taxon>Straboviridae</taxon>
        <taxon>Twarogvirinae</taxon>
        <taxon>Lasallevirus</taxon>
        <taxon>Lasallevirus Acj61</taxon>
        <taxon>Acinetobacter virus Acj61</taxon>
    </lineage>
</organism>
<reference evidence="1 2" key="1">
    <citation type="journal article" date="2010" name="Virol. J.">
        <title>Genomes of the T4-related bacteriophages as windows on microbial genome evolution.</title>
        <authorList>
            <person name="Petrov V.M."/>
            <person name="Ratnayaka S."/>
            <person name="Nolan J.M."/>
            <person name="Miller E.S."/>
            <person name="Karam J.D."/>
        </authorList>
    </citation>
    <scope>NUCLEOTIDE SEQUENCE [LARGE SCALE GENOMIC DNA]</scope>
</reference>
<dbReference type="Proteomes" id="UP000008730">
    <property type="component" value="Segment"/>
</dbReference>
<evidence type="ECO:0000313" key="2">
    <source>
        <dbReference type="Proteomes" id="UP000008730"/>
    </source>
</evidence>
<gene>
    <name evidence="1" type="primary">35</name>
    <name evidence="1" type="ORF">Acj61p231</name>
</gene>
<dbReference type="GeneID" id="9926121"/>
<sequence length="383" mass="42181">MAETLMMNVDKDLISVRMVSESNSVAYKMNIGVPSSGNPKNAYLKINDKELHSSPGSVTSSTGLNIRTFNTPDKWNEVKNFTLSSNDASTINTGFIDYMNSVTDKLVVIYSGTALRSSARIDDWFASVSSKNWPGADRCNRFSFTYIGLYSPSKRKIIAEAYKGYHDLLPNDSFNTLEVVYDSLDDIGAVGFAKSAVYDSKEYVTTSEYEFVRYPTDAGLVAPLADYGLRPNSLVMLSGELFQSAELVAAGLVTRLNVRWYRGTTLRDSFSISPPVDVKETWWKMPDTFLNIPADADGFTIVAARYPRNDALNALAGIKNIALTEVGRKDEKSTPASIGVNGIKTNNLVEGTNAPMLLQLVDPETFAVNNVPVVALRELELEY</sequence>
<keyword evidence="2" id="KW-1185">Reference proteome</keyword>